<evidence type="ECO:0000313" key="2">
    <source>
        <dbReference type="Proteomes" id="UP001626537"/>
    </source>
</evidence>
<protein>
    <submittedName>
        <fullName evidence="1">SapC family protein</fullName>
    </submittedName>
</protein>
<accession>A0ABZ0I6H4</accession>
<dbReference type="Proteomes" id="UP001626537">
    <property type="component" value="Chromosome"/>
</dbReference>
<keyword evidence="2" id="KW-1185">Reference proteome</keyword>
<dbReference type="RefSeq" id="WP_407349305.1">
    <property type="nucleotide sequence ID" value="NZ_CP136864.1"/>
</dbReference>
<dbReference type="Pfam" id="PF07277">
    <property type="entry name" value="SapC"/>
    <property type="match status" value="1"/>
</dbReference>
<name>A0ABZ0I6H4_9GAMM</name>
<organism evidence="1 2">
    <name type="scientific">Congregibacter variabilis</name>
    <dbReference type="NCBI Taxonomy" id="3081200"/>
    <lineage>
        <taxon>Bacteria</taxon>
        <taxon>Pseudomonadati</taxon>
        <taxon>Pseudomonadota</taxon>
        <taxon>Gammaproteobacteria</taxon>
        <taxon>Cellvibrionales</taxon>
        <taxon>Halieaceae</taxon>
        <taxon>Congregibacter</taxon>
    </lineage>
</organism>
<proteinExistence type="predicted"/>
<dbReference type="InterPro" id="IPR010836">
    <property type="entry name" value="SapC"/>
</dbReference>
<dbReference type="EMBL" id="CP136864">
    <property type="protein sequence ID" value="WOJ94668.1"/>
    <property type="molecule type" value="Genomic_DNA"/>
</dbReference>
<evidence type="ECO:0000313" key="1">
    <source>
        <dbReference type="EMBL" id="WOJ94668.1"/>
    </source>
</evidence>
<gene>
    <name evidence="1" type="ORF">R0135_05750</name>
</gene>
<reference evidence="1 2" key="1">
    <citation type="submission" date="2023-10" db="EMBL/GenBank/DDBJ databases">
        <title>Two novel species belonging to the OM43/NOR5 clade.</title>
        <authorList>
            <person name="Park M."/>
        </authorList>
    </citation>
    <scope>NUCLEOTIDE SEQUENCE [LARGE SCALE GENOMIC DNA]</scope>
    <source>
        <strain evidence="1 2">IMCC43200</strain>
    </source>
</reference>
<sequence length="248" mass="27827">MARFEMLNNVEHRDVRIHTQRSADTGDAVQYVVTFPLELRRAQAHYPIFFQKDSNTGQFFPIILLGFEKGENLFLGPDGWEPAYIPMSILRGPFLIGYQSNPEHPDGRQAVITIDMESPLITSAQDGQPLFLEHGGSTPYLENLTELLEDIQLGLEMNAPFIAALTEHDLIENVTMSITLNDGAERQLLGLYTINEDRLNELDDAAVASLHKAGHLQSIYMIMASHAHFRAMIDRRNAKRLEPATGLG</sequence>